<protein>
    <recommendedName>
        <fullName evidence="3">SET domain-containing protein</fullName>
    </recommendedName>
</protein>
<comment type="caution">
    <text evidence="1">The sequence shown here is derived from an EMBL/GenBank/DDBJ whole genome shotgun (WGS) entry which is preliminary data.</text>
</comment>
<proteinExistence type="predicted"/>
<dbReference type="CDD" id="cd10537">
    <property type="entry name" value="SET_SETD9"/>
    <property type="match status" value="1"/>
</dbReference>
<reference evidence="1 2" key="1">
    <citation type="submission" date="2022-07" db="EMBL/GenBank/DDBJ databases">
        <title>Genome-wide signatures of adaptation to extreme environments.</title>
        <authorList>
            <person name="Cho C.H."/>
            <person name="Yoon H.S."/>
        </authorList>
    </citation>
    <scope>NUCLEOTIDE SEQUENCE [LARGE SCALE GENOMIC DNA]</scope>
    <source>
        <strain evidence="1 2">108.79 E11</strain>
    </source>
</reference>
<gene>
    <name evidence="1" type="ORF">GAYE_SCF38G5198</name>
</gene>
<dbReference type="PANTHER" id="PTHR33524">
    <property type="entry name" value="C5ORF35"/>
    <property type="match status" value="1"/>
</dbReference>
<sequence length="447" mass="52040">MSHVFQVGKCDERSSVVELRQSFPFMGLFRSVDRFLTRLHKYFFEETVSGKEKLRQNDILRLYVLTSLKRDGKAAADSLSRMMNGYAIEDRVTKRKFEEFLPTPEEQKEVVERNVWEQVLNMFSVLDICARRHPCLPYGSLALLEKPQFPEPLPDPCDLIGFANRIKAGQLSSSLSGDLVSLSSTNKELQVVERQIIQNEKRLKQYVPTEQDNEEMSRRIEKELGFVVYKATSTIPEAGQGLFIKGRCSLGSVVALYPGIIYYPSEWEKLPGYPYVSKYNVHLVKRQDGIIIDGKPYDNQSTQGERPEIPWERINPFALGQYANHPPKGTQPNIIAFSFDYPLYRMSASMKVLVPNRYLMDHEEEEAWTSNLSKMEDVMQFGKDRKSRVMRGMVIITLKDVENEELFINYRYNPFSSHPEWYWDPCPEETQWLIEERQKGERTNFFS</sequence>
<dbReference type="SUPFAM" id="SSF82199">
    <property type="entry name" value="SET domain"/>
    <property type="match status" value="1"/>
</dbReference>
<evidence type="ECO:0000313" key="2">
    <source>
        <dbReference type="Proteomes" id="UP001300502"/>
    </source>
</evidence>
<dbReference type="AlphaFoldDB" id="A0AAV9IJ11"/>
<dbReference type="PANTHER" id="PTHR33524:SF1">
    <property type="entry name" value="SET DOMAIN-CONTAINING PROTEIN"/>
    <property type="match status" value="1"/>
</dbReference>
<dbReference type="Gene3D" id="2.170.270.10">
    <property type="entry name" value="SET domain"/>
    <property type="match status" value="1"/>
</dbReference>
<organism evidence="1 2">
    <name type="scientific">Galdieria yellowstonensis</name>
    <dbReference type="NCBI Taxonomy" id="3028027"/>
    <lineage>
        <taxon>Eukaryota</taxon>
        <taxon>Rhodophyta</taxon>
        <taxon>Bangiophyceae</taxon>
        <taxon>Galdieriales</taxon>
        <taxon>Galdieriaceae</taxon>
        <taxon>Galdieria</taxon>
    </lineage>
</organism>
<name>A0AAV9IJ11_9RHOD</name>
<evidence type="ECO:0000313" key="1">
    <source>
        <dbReference type="EMBL" id="KAK4527276.1"/>
    </source>
</evidence>
<dbReference type="Proteomes" id="UP001300502">
    <property type="component" value="Unassembled WGS sequence"/>
</dbReference>
<accession>A0AAV9IJ11</accession>
<dbReference type="InterPro" id="IPR046341">
    <property type="entry name" value="SET_dom_sf"/>
</dbReference>
<dbReference type="InterPro" id="IPR040415">
    <property type="entry name" value="SETD9"/>
</dbReference>
<keyword evidence="2" id="KW-1185">Reference proteome</keyword>
<dbReference type="EMBL" id="JANCYU010000050">
    <property type="protein sequence ID" value="KAK4527276.1"/>
    <property type="molecule type" value="Genomic_DNA"/>
</dbReference>
<evidence type="ECO:0008006" key="3">
    <source>
        <dbReference type="Google" id="ProtNLM"/>
    </source>
</evidence>